<gene>
    <name evidence="1" type="ordered locus">SM11_pD0398</name>
</gene>
<dbReference type="EMBL" id="CP001832">
    <property type="protein sequence ID" value="AEH83231.1"/>
    <property type="molecule type" value="Genomic_DNA"/>
</dbReference>
<sequence>MSNDIGDDELISLSKAAELFFRGEIKKSSLRTEARKGNLEIFRIANKDFVTRNAIRRMVERCKLPSPVSSTATPQNITAKEAARLRLAALKRNE</sequence>
<protein>
    <submittedName>
        <fullName evidence="1">Uncharacterized protein</fullName>
    </submittedName>
</protein>
<proteinExistence type="predicted"/>
<keyword evidence="1" id="KW-0614">Plasmid</keyword>
<dbReference type="Proteomes" id="UP000009045">
    <property type="component" value="Plasmid pSmeSM11d"/>
</dbReference>
<dbReference type="RefSeq" id="WP_014530256.1">
    <property type="nucleotide sequence ID" value="NC_017326.1"/>
</dbReference>
<dbReference type="AlphaFoldDB" id="F7XJQ3"/>
<accession>F7XJQ3</accession>
<dbReference type="KEGG" id="smx:SM11_pD0398"/>
<evidence type="ECO:0000313" key="1">
    <source>
        <dbReference type="EMBL" id="AEH83231.1"/>
    </source>
</evidence>
<evidence type="ECO:0000313" key="2">
    <source>
        <dbReference type="Proteomes" id="UP000009045"/>
    </source>
</evidence>
<organism evidence="1 2">
    <name type="scientific">Sinorhizobium meliloti (strain SM11)</name>
    <dbReference type="NCBI Taxonomy" id="707241"/>
    <lineage>
        <taxon>Bacteria</taxon>
        <taxon>Pseudomonadati</taxon>
        <taxon>Pseudomonadota</taxon>
        <taxon>Alphaproteobacteria</taxon>
        <taxon>Hyphomicrobiales</taxon>
        <taxon>Rhizobiaceae</taxon>
        <taxon>Sinorhizobium/Ensifer group</taxon>
        <taxon>Sinorhizobium</taxon>
    </lineage>
</organism>
<dbReference type="PATRIC" id="fig|707241.3.peg.6079"/>
<reference evidence="1 2" key="1">
    <citation type="journal article" date="2011" name="J. Biotechnol.">
        <title>The complete genome sequence of the dominant Sinorhizobium meliloti field isolate SM11 extends the S. meliloti pan-genome.</title>
        <authorList>
            <person name="Schneiker-Bekel S."/>
            <person name="Wibberg D."/>
            <person name="Bekel T."/>
            <person name="Blom J."/>
            <person name="Linke B."/>
            <person name="Neuweger H."/>
            <person name="Stiens M."/>
            <person name="Vorholter F.J."/>
            <person name="Weidner S."/>
            <person name="Goesmann A."/>
            <person name="Puhler A."/>
            <person name="Schluter A."/>
        </authorList>
    </citation>
    <scope>NUCLEOTIDE SEQUENCE [LARGE SCALE GENOMIC DNA]</scope>
    <source>
        <strain evidence="1 2">SM11</strain>
        <plasmid evidence="2">pSmeSM11d</plasmid>
    </source>
</reference>
<name>F7XJQ3_SINMM</name>
<dbReference type="HOGENOM" id="CLU_2384572_0_0_5"/>
<geneLocation type="plasmid" evidence="1 2">
    <name>pSmeSM11d</name>
</geneLocation>